<evidence type="ECO:0000313" key="2">
    <source>
        <dbReference type="RefSeq" id="XP_016510489.1"/>
    </source>
</evidence>
<dbReference type="OrthoDB" id="1894923at2759"/>
<evidence type="ECO:0000256" key="1">
    <source>
        <dbReference type="SAM" id="MobiDB-lite"/>
    </source>
</evidence>
<dbReference type="PaxDb" id="4097-A0A1S4DBA6"/>
<dbReference type="KEGG" id="nta:107827801"/>
<dbReference type="RefSeq" id="XP_016510489.1">
    <property type="nucleotide sequence ID" value="XM_016655003.1"/>
</dbReference>
<proteinExistence type="predicted"/>
<name>A0A1S4DBA6_TOBAC</name>
<sequence>MASHGNDNLYSSGAQAPGQAQIRRDGSNAPSESQGHNFLQETGTQVKNMAQGAADIGKGAAQGAVSVARGAALGAANMAQGAADAVKNTVGTNNPPHDNTGTAAAGSHSTNIPNYLDEFPKTNPTNPKI</sequence>
<protein>
    <submittedName>
        <fullName evidence="2">Uncharacterized protein</fullName>
    </submittedName>
</protein>
<dbReference type="PANTHER" id="PTHR34191:SF18">
    <property type="match status" value="1"/>
</dbReference>
<dbReference type="OMA" id="NYLDEYP"/>
<dbReference type="PANTHER" id="PTHR34191">
    <property type="entry name" value="LATE EMBRYOGENESIS ABUNDANT PROTEIN (LEA) FAMILY PROTEIN"/>
    <property type="match status" value="1"/>
</dbReference>
<feature type="compositionally biased region" description="Polar residues" evidence="1">
    <location>
        <begin position="1"/>
        <end position="14"/>
    </location>
</feature>
<accession>A0A1S4DBA6</accession>
<gene>
    <name evidence="2" type="primary">LOC107827801</name>
</gene>
<reference evidence="2" key="1">
    <citation type="submission" date="2025-08" db="UniProtKB">
        <authorList>
            <consortium name="RefSeq"/>
        </authorList>
    </citation>
    <scope>IDENTIFICATION</scope>
</reference>
<feature type="region of interest" description="Disordered" evidence="1">
    <location>
        <begin position="1"/>
        <end position="46"/>
    </location>
</feature>
<feature type="region of interest" description="Disordered" evidence="1">
    <location>
        <begin position="87"/>
        <end position="129"/>
    </location>
</feature>
<feature type="compositionally biased region" description="Polar residues" evidence="1">
    <location>
        <begin position="28"/>
        <end position="46"/>
    </location>
</feature>
<dbReference type="InterPro" id="IPR039624">
    <property type="entry name" value="LEA1/2/D7/KIN2"/>
</dbReference>
<organism evidence="2">
    <name type="scientific">Nicotiana tabacum</name>
    <name type="common">Common tobacco</name>
    <dbReference type="NCBI Taxonomy" id="4097"/>
    <lineage>
        <taxon>Eukaryota</taxon>
        <taxon>Viridiplantae</taxon>
        <taxon>Streptophyta</taxon>
        <taxon>Embryophyta</taxon>
        <taxon>Tracheophyta</taxon>
        <taxon>Spermatophyta</taxon>
        <taxon>Magnoliopsida</taxon>
        <taxon>eudicotyledons</taxon>
        <taxon>Gunneridae</taxon>
        <taxon>Pentapetalae</taxon>
        <taxon>asterids</taxon>
        <taxon>lamiids</taxon>
        <taxon>Solanales</taxon>
        <taxon>Solanaceae</taxon>
        <taxon>Nicotianoideae</taxon>
        <taxon>Nicotianeae</taxon>
        <taxon>Nicotiana</taxon>
    </lineage>
</organism>
<dbReference type="AlphaFoldDB" id="A0A1S4DBA6"/>
<feature type="compositionally biased region" description="Polar residues" evidence="1">
    <location>
        <begin position="89"/>
        <end position="113"/>
    </location>
</feature>